<evidence type="ECO:0000256" key="5">
    <source>
        <dbReference type="ARBA" id="ARBA00022989"/>
    </source>
</evidence>
<evidence type="ECO:0000256" key="3">
    <source>
        <dbReference type="ARBA" id="ARBA00022475"/>
    </source>
</evidence>
<comment type="subcellular location">
    <subcellularLocation>
        <location evidence="1">Cell membrane</location>
        <topology evidence="1">Multi-pass membrane protein</topology>
    </subcellularLocation>
</comment>
<dbReference type="Gene3D" id="1.20.1250.20">
    <property type="entry name" value="MFS general substrate transporter like domains"/>
    <property type="match status" value="1"/>
</dbReference>
<evidence type="ECO:0000256" key="6">
    <source>
        <dbReference type="ARBA" id="ARBA00023136"/>
    </source>
</evidence>
<sequence length="497" mass="51086">MTRPATTTHTYPVTGNAFGLPLLIISALQLMVVLDGTVVNLALARIQVELGLTDSLRSWIVTSYALAYGGLLLLGGRLGDVFGRKRTFLIGVSMFTLASLACGLANGAGVLLVARVIQGIGAAVASPTAMALIVVTFAPGKPRNQAFSVFAMMTGLGSVLGQVVGGALTEASWRWIFLINVPIGVFIVGLGVKYLFSTGHSEKMALDVRGAVLATGASTLLVFGMTEGGVGFTAPVIGSVVLGVVLLIGFFLSQRTAANPVLPLGMFAHRSRTFVFVSLLLVGALLMAMTVQVALFVQEVLGYGPLTAGLAFIPFAFALATGSAISGRLAEVVSPRWIVAGGGVILIGGFVFSSMLDEHASYLPDLLIPILVIGAGLGIVLIPLTLSVVAGVKPTEVGPLTATSLVCQTLGGPLGLAAVTAYAEMRTRSRLGSAFDTLNRSALDDAARAALGDGYTGSLLICAGLAVVVVILVVAFVKFTPEDIREGKAAEAAAQRG</sequence>
<dbReference type="Gene3D" id="1.20.1720.10">
    <property type="entry name" value="Multidrug resistance protein D"/>
    <property type="match status" value="1"/>
</dbReference>
<dbReference type="PANTHER" id="PTHR42718">
    <property type="entry name" value="MAJOR FACILITATOR SUPERFAMILY MULTIDRUG TRANSPORTER MFSC"/>
    <property type="match status" value="1"/>
</dbReference>
<feature type="transmembrane region" description="Helical" evidence="7">
    <location>
        <begin position="208"/>
        <end position="226"/>
    </location>
</feature>
<dbReference type="Proteomes" id="UP000010445">
    <property type="component" value="Unassembled WGS sequence"/>
</dbReference>
<dbReference type="CDD" id="cd17321">
    <property type="entry name" value="MFS_MMR_MDR_like"/>
    <property type="match status" value="1"/>
</dbReference>
<evidence type="ECO:0000313" key="9">
    <source>
        <dbReference type="EMBL" id="EKX90243.1"/>
    </source>
</evidence>
<feature type="domain" description="Major facilitator superfamily (MFS) profile" evidence="8">
    <location>
        <begin position="21"/>
        <end position="481"/>
    </location>
</feature>
<feature type="transmembrane region" description="Helical" evidence="7">
    <location>
        <begin position="175"/>
        <end position="196"/>
    </location>
</feature>
<dbReference type="PROSITE" id="PS50850">
    <property type="entry name" value="MFS"/>
    <property type="match status" value="1"/>
</dbReference>
<feature type="transmembrane region" description="Helical" evidence="7">
    <location>
        <begin position="56"/>
        <end position="76"/>
    </location>
</feature>
<dbReference type="EMBL" id="AMEM01000018">
    <property type="protein sequence ID" value="EKX90243.1"/>
    <property type="molecule type" value="Genomic_DNA"/>
</dbReference>
<keyword evidence="10" id="KW-1185">Reference proteome</keyword>
<evidence type="ECO:0000256" key="4">
    <source>
        <dbReference type="ARBA" id="ARBA00022692"/>
    </source>
</evidence>
<protein>
    <submittedName>
        <fullName evidence="9">Transporter, major facilitator family protein</fullName>
    </submittedName>
</protein>
<feature type="transmembrane region" description="Helical" evidence="7">
    <location>
        <begin position="303"/>
        <end position="325"/>
    </location>
</feature>
<feature type="transmembrane region" description="Helical" evidence="7">
    <location>
        <begin position="368"/>
        <end position="390"/>
    </location>
</feature>
<keyword evidence="5 7" id="KW-1133">Transmembrane helix</keyword>
<feature type="transmembrane region" description="Helical" evidence="7">
    <location>
        <begin position="273"/>
        <end position="297"/>
    </location>
</feature>
<proteinExistence type="predicted"/>
<dbReference type="InterPro" id="IPR036259">
    <property type="entry name" value="MFS_trans_sf"/>
</dbReference>
<dbReference type="InterPro" id="IPR020846">
    <property type="entry name" value="MFS_dom"/>
</dbReference>
<evidence type="ECO:0000256" key="7">
    <source>
        <dbReference type="SAM" id="Phobius"/>
    </source>
</evidence>
<reference evidence="9 10" key="1">
    <citation type="submission" date="2012-05" db="EMBL/GenBank/DDBJ databases">
        <authorList>
            <person name="Weinstock G."/>
            <person name="Sodergren E."/>
            <person name="Lobos E.A."/>
            <person name="Fulton L."/>
            <person name="Fulton R."/>
            <person name="Courtney L."/>
            <person name="Fronick C."/>
            <person name="O'Laughlin M."/>
            <person name="Godfrey J."/>
            <person name="Wilson R.M."/>
            <person name="Miner T."/>
            <person name="Farmer C."/>
            <person name="Delehaunty K."/>
            <person name="Cordes M."/>
            <person name="Minx P."/>
            <person name="Tomlinson C."/>
            <person name="Chen J."/>
            <person name="Wollam A."/>
            <person name="Pepin K.H."/>
            <person name="Bhonagiri V."/>
            <person name="Zhang X."/>
            <person name="Suruliraj S."/>
            <person name="Warren W."/>
            <person name="Mitreva M."/>
            <person name="Mardis E.R."/>
            <person name="Wilson R.K."/>
        </authorList>
    </citation>
    <scope>NUCLEOTIDE SEQUENCE [LARGE SCALE GENOMIC DNA]</scope>
    <source>
        <strain evidence="9 10">F0235</strain>
    </source>
</reference>
<dbReference type="Pfam" id="PF07690">
    <property type="entry name" value="MFS_1"/>
    <property type="match status" value="1"/>
</dbReference>
<dbReference type="RefSeq" id="WP_006063687.1">
    <property type="nucleotide sequence ID" value="NZ_KB290831.1"/>
</dbReference>
<keyword evidence="4 7" id="KW-0812">Transmembrane</keyword>
<feature type="transmembrane region" description="Helical" evidence="7">
    <location>
        <begin position="88"/>
        <end position="114"/>
    </location>
</feature>
<feature type="transmembrane region" description="Helical" evidence="7">
    <location>
        <begin position="455"/>
        <end position="477"/>
    </location>
</feature>
<feature type="transmembrane region" description="Helical" evidence="7">
    <location>
        <begin position="232"/>
        <end position="252"/>
    </location>
</feature>
<organism evidence="9 10">
    <name type="scientific">Corynebacterium durum F0235</name>
    <dbReference type="NCBI Taxonomy" id="1035195"/>
    <lineage>
        <taxon>Bacteria</taxon>
        <taxon>Bacillati</taxon>
        <taxon>Actinomycetota</taxon>
        <taxon>Actinomycetes</taxon>
        <taxon>Mycobacteriales</taxon>
        <taxon>Corynebacteriaceae</taxon>
        <taxon>Corynebacterium</taxon>
    </lineage>
</organism>
<comment type="caution">
    <text evidence="9">The sequence shown here is derived from an EMBL/GenBank/DDBJ whole genome shotgun (WGS) entry which is preliminary data.</text>
</comment>
<feature type="transmembrane region" description="Helical" evidence="7">
    <location>
        <begin position="120"/>
        <end position="139"/>
    </location>
</feature>
<keyword evidence="6 7" id="KW-0472">Membrane</keyword>
<keyword evidence="3" id="KW-1003">Cell membrane</keyword>
<dbReference type="PATRIC" id="fig|1035195.3.peg.1313"/>
<evidence type="ECO:0000259" key="8">
    <source>
        <dbReference type="PROSITE" id="PS50850"/>
    </source>
</evidence>
<feature type="transmembrane region" description="Helical" evidence="7">
    <location>
        <begin position="337"/>
        <end position="356"/>
    </location>
</feature>
<dbReference type="STRING" id="1035195.HMPREF9997_01458"/>
<feature type="transmembrane region" description="Helical" evidence="7">
    <location>
        <begin position="146"/>
        <end position="169"/>
    </location>
</feature>
<name>L1MG63_9CORY</name>
<keyword evidence="2" id="KW-0813">Transport</keyword>
<evidence type="ECO:0000256" key="2">
    <source>
        <dbReference type="ARBA" id="ARBA00022448"/>
    </source>
</evidence>
<dbReference type="PANTHER" id="PTHR42718:SF46">
    <property type="entry name" value="BLR6921 PROTEIN"/>
    <property type="match status" value="1"/>
</dbReference>
<evidence type="ECO:0000313" key="10">
    <source>
        <dbReference type="Proteomes" id="UP000010445"/>
    </source>
</evidence>
<dbReference type="InterPro" id="IPR011701">
    <property type="entry name" value="MFS"/>
</dbReference>
<evidence type="ECO:0000256" key="1">
    <source>
        <dbReference type="ARBA" id="ARBA00004651"/>
    </source>
</evidence>
<accession>L1MG63</accession>
<feature type="transmembrane region" description="Helical" evidence="7">
    <location>
        <begin position="402"/>
        <end position="423"/>
    </location>
</feature>
<gene>
    <name evidence="9" type="ORF">HMPREF9997_01458</name>
</gene>
<dbReference type="AlphaFoldDB" id="L1MG63"/>
<feature type="transmembrane region" description="Helical" evidence="7">
    <location>
        <begin position="20"/>
        <end position="44"/>
    </location>
</feature>
<dbReference type="eggNOG" id="COG0477">
    <property type="taxonomic scope" value="Bacteria"/>
</dbReference>
<dbReference type="HOGENOM" id="CLU_000960_28_2_11"/>
<dbReference type="GO" id="GO:0005886">
    <property type="term" value="C:plasma membrane"/>
    <property type="evidence" value="ECO:0007669"/>
    <property type="project" value="UniProtKB-SubCell"/>
</dbReference>
<dbReference type="GO" id="GO:0022857">
    <property type="term" value="F:transmembrane transporter activity"/>
    <property type="evidence" value="ECO:0007669"/>
    <property type="project" value="InterPro"/>
</dbReference>
<dbReference type="SUPFAM" id="SSF103473">
    <property type="entry name" value="MFS general substrate transporter"/>
    <property type="match status" value="1"/>
</dbReference>